<protein>
    <submittedName>
        <fullName evidence="2">Ornithine cyclodeaminase</fullName>
    </submittedName>
</protein>
<proteinExistence type="inferred from homology"/>
<reference evidence="2" key="2">
    <citation type="submission" date="2020-09" db="EMBL/GenBank/DDBJ databases">
        <authorList>
            <person name="Sun Q."/>
            <person name="Zhou Y."/>
        </authorList>
    </citation>
    <scope>NUCLEOTIDE SEQUENCE</scope>
    <source>
        <strain evidence="2">CGMCC 1.15725</strain>
    </source>
</reference>
<dbReference type="InterPro" id="IPR003462">
    <property type="entry name" value="ODC_Mu_crystall"/>
</dbReference>
<dbReference type="InterPro" id="IPR023401">
    <property type="entry name" value="ODC_N"/>
</dbReference>
<keyword evidence="3" id="KW-1185">Reference proteome</keyword>
<dbReference type="RefSeq" id="WP_189052511.1">
    <property type="nucleotide sequence ID" value="NZ_BMJQ01000035.1"/>
</dbReference>
<dbReference type="Proteomes" id="UP000646365">
    <property type="component" value="Unassembled WGS sequence"/>
</dbReference>
<gene>
    <name evidence="2" type="ORF">GCM10011611_66390</name>
</gene>
<dbReference type="GO" id="GO:0019752">
    <property type="term" value="P:carboxylic acid metabolic process"/>
    <property type="evidence" value="ECO:0007669"/>
    <property type="project" value="UniProtKB-ARBA"/>
</dbReference>
<dbReference type="Gene3D" id="3.40.50.720">
    <property type="entry name" value="NAD(P)-binding Rossmann-like Domain"/>
    <property type="match status" value="1"/>
</dbReference>
<sequence>MFRADTDTLVRLLPFPELIKALAAAFVAGANVPLRHSHIIESGTDTGTSLLMPAWDAEGYYGVKIVNIFPGNRAKGLPGLHSTYTLFDARTGAPLALLDGDVITSRRTAAAAALGASYLARPDATRLVVVGAGRVGGLVGPAMAAVRELDDIAVWDIDPDASQRCAQRWRESGLPARAVEQLEPAVREADIVSCATLASQPIIKPEWLAAGSHLDLIGSFTPAMAEAEPACFAQADVWVDTEEALMKSGDLLNAIAAGRWRADALIGNLTQLCRGQIKGRSNDQQRTIFKAVGTALEDLGAAKLAYLGLKNA</sequence>
<evidence type="ECO:0000313" key="3">
    <source>
        <dbReference type="Proteomes" id="UP000646365"/>
    </source>
</evidence>
<dbReference type="PIRSF" id="PIRSF001439">
    <property type="entry name" value="CryM"/>
    <property type="match status" value="1"/>
</dbReference>
<evidence type="ECO:0000256" key="1">
    <source>
        <dbReference type="ARBA" id="ARBA00008903"/>
    </source>
</evidence>
<dbReference type="Gene3D" id="3.30.1780.10">
    <property type="entry name" value="ornithine cyclodeaminase, domain 1"/>
    <property type="match status" value="1"/>
</dbReference>
<dbReference type="FunFam" id="3.40.50.720:FF:000311">
    <property type="entry name" value="Ornithine cyclodeaminase"/>
    <property type="match status" value="1"/>
</dbReference>
<comment type="caution">
    <text evidence="2">The sequence shown here is derived from an EMBL/GenBank/DDBJ whole genome shotgun (WGS) entry which is preliminary data.</text>
</comment>
<comment type="similarity">
    <text evidence="1">Belongs to the ornithine cyclodeaminase/mu-crystallin family.</text>
</comment>
<dbReference type="GO" id="GO:0016491">
    <property type="term" value="F:oxidoreductase activity"/>
    <property type="evidence" value="ECO:0007669"/>
    <property type="project" value="UniProtKB-ARBA"/>
</dbReference>
<dbReference type="NCBIfam" id="NF004793">
    <property type="entry name" value="PRK06141.1"/>
    <property type="match status" value="1"/>
</dbReference>
<dbReference type="PANTHER" id="PTHR13812">
    <property type="entry name" value="KETIMINE REDUCTASE MU-CRYSTALLIN"/>
    <property type="match status" value="1"/>
</dbReference>
<dbReference type="AlphaFoldDB" id="A0A8J2Z0I7"/>
<dbReference type="InterPro" id="IPR036291">
    <property type="entry name" value="NAD(P)-bd_dom_sf"/>
</dbReference>
<reference evidence="2" key="1">
    <citation type="journal article" date="2014" name="Int. J. Syst. Evol. Microbiol.">
        <title>Complete genome sequence of Corynebacterium casei LMG S-19264T (=DSM 44701T), isolated from a smear-ripened cheese.</title>
        <authorList>
            <consortium name="US DOE Joint Genome Institute (JGI-PGF)"/>
            <person name="Walter F."/>
            <person name="Albersmeier A."/>
            <person name="Kalinowski J."/>
            <person name="Ruckert C."/>
        </authorList>
    </citation>
    <scope>NUCLEOTIDE SEQUENCE</scope>
    <source>
        <strain evidence="2">CGMCC 1.15725</strain>
    </source>
</reference>
<dbReference type="SUPFAM" id="SSF51735">
    <property type="entry name" value="NAD(P)-binding Rossmann-fold domains"/>
    <property type="match status" value="1"/>
</dbReference>
<dbReference type="EMBL" id="BMJQ01000035">
    <property type="protein sequence ID" value="GGF50646.1"/>
    <property type="molecule type" value="Genomic_DNA"/>
</dbReference>
<evidence type="ECO:0000313" key="2">
    <source>
        <dbReference type="EMBL" id="GGF50646.1"/>
    </source>
</evidence>
<dbReference type="PANTHER" id="PTHR13812:SF19">
    <property type="entry name" value="KETIMINE REDUCTASE MU-CRYSTALLIN"/>
    <property type="match status" value="1"/>
</dbReference>
<name>A0A8J2Z0I7_9PROT</name>
<dbReference type="GO" id="GO:0005737">
    <property type="term" value="C:cytoplasm"/>
    <property type="evidence" value="ECO:0007669"/>
    <property type="project" value="TreeGrafter"/>
</dbReference>
<accession>A0A8J2Z0I7</accession>
<dbReference type="Pfam" id="PF02423">
    <property type="entry name" value="OCD_Mu_crystall"/>
    <property type="match status" value="1"/>
</dbReference>
<organism evidence="2 3">
    <name type="scientific">Aliidongia dinghuensis</name>
    <dbReference type="NCBI Taxonomy" id="1867774"/>
    <lineage>
        <taxon>Bacteria</taxon>
        <taxon>Pseudomonadati</taxon>
        <taxon>Pseudomonadota</taxon>
        <taxon>Alphaproteobacteria</taxon>
        <taxon>Rhodospirillales</taxon>
        <taxon>Dongiaceae</taxon>
        <taxon>Aliidongia</taxon>
    </lineage>
</organism>